<proteinExistence type="predicted"/>
<feature type="region of interest" description="Disordered" evidence="1">
    <location>
        <begin position="336"/>
        <end position="382"/>
    </location>
</feature>
<comment type="caution">
    <text evidence="2">The sequence shown here is derived from an EMBL/GenBank/DDBJ whole genome shotgun (WGS) entry which is preliminary data.</text>
</comment>
<feature type="compositionally biased region" description="Low complexity" evidence="1">
    <location>
        <begin position="209"/>
        <end position="219"/>
    </location>
</feature>
<dbReference type="EMBL" id="VDMD01000001">
    <property type="protein sequence ID" value="TRM70015.1"/>
    <property type="molecule type" value="Genomic_DNA"/>
</dbReference>
<feature type="compositionally biased region" description="Low complexity" evidence="1">
    <location>
        <begin position="165"/>
        <end position="177"/>
    </location>
</feature>
<keyword evidence="3" id="KW-1185">Reference proteome</keyword>
<dbReference type="Proteomes" id="UP000320762">
    <property type="component" value="Unassembled WGS sequence"/>
</dbReference>
<gene>
    <name evidence="2" type="ORF">BD626DRAFT_544543</name>
</gene>
<evidence type="ECO:0000313" key="3">
    <source>
        <dbReference type="Proteomes" id="UP000320762"/>
    </source>
</evidence>
<organism evidence="2 3">
    <name type="scientific">Schizophyllum amplum</name>
    <dbReference type="NCBI Taxonomy" id="97359"/>
    <lineage>
        <taxon>Eukaryota</taxon>
        <taxon>Fungi</taxon>
        <taxon>Dikarya</taxon>
        <taxon>Basidiomycota</taxon>
        <taxon>Agaricomycotina</taxon>
        <taxon>Agaricomycetes</taxon>
        <taxon>Agaricomycetidae</taxon>
        <taxon>Agaricales</taxon>
        <taxon>Schizophyllaceae</taxon>
        <taxon>Schizophyllum</taxon>
    </lineage>
</organism>
<reference evidence="2 3" key="1">
    <citation type="journal article" date="2019" name="New Phytol.">
        <title>Comparative genomics reveals unique wood-decay strategies and fruiting body development in the Schizophyllaceae.</title>
        <authorList>
            <person name="Almasi E."/>
            <person name="Sahu N."/>
            <person name="Krizsan K."/>
            <person name="Balint B."/>
            <person name="Kovacs G.M."/>
            <person name="Kiss B."/>
            <person name="Cseklye J."/>
            <person name="Drula E."/>
            <person name="Henrissat B."/>
            <person name="Nagy I."/>
            <person name="Chovatia M."/>
            <person name="Adam C."/>
            <person name="LaButti K."/>
            <person name="Lipzen A."/>
            <person name="Riley R."/>
            <person name="Grigoriev I.V."/>
            <person name="Nagy L.G."/>
        </authorList>
    </citation>
    <scope>NUCLEOTIDE SEQUENCE [LARGE SCALE GENOMIC DNA]</scope>
    <source>
        <strain evidence="2 3">NL-1724</strain>
    </source>
</reference>
<feature type="compositionally biased region" description="Polar residues" evidence="1">
    <location>
        <begin position="245"/>
        <end position="265"/>
    </location>
</feature>
<dbReference type="STRING" id="97359.A0A550CYZ3"/>
<protein>
    <submittedName>
        <fullName evidence="2">Uncharacterized protein</fullName>
    </submittedName>
</protein>
<dbReference type="AlphaFoldDB" id="A0A550CYZ3"/>
<accession>A0A550CYZ3</accession>
<feature type="region of interest" description="Disordered" evidence="1">
    <location>
        <begin position="161"/>
        <end position="277"/>
    </location>
</feature>
<evidence type="ECO:0000313" key="2">
    <source>
        <dbReference type="EMBL" id="TRM70015.1"/>
    </source>
</evidence>
<dbReference type="OrthoDB" id="2944913at2759"/>
<evidence type="ECO:0000256" key="1">
    <source>
        <dbReference type="SAM" id="MobiDB-lite"/>
    </source>
</evidence>
<sequence>MATTSAMELLEAKYGFYCPVYTPIALGVLEDQRGNVVLSAAHPSVQDYLQQARQDLKLPRDRDRRVIALAALEVFYKPFDPAHWLLWGRREAPIVGALIDKLVLKVKNQAIYHGNAWNGSDTMLFTLGTQRHPDWINAVKSRSPWFEKIVAPGETWWAKEKKIRSGASRPTTRSATRPTRRVTRAKAAEDAAAKATAGTSDPPRKRTRAAAAAATNAEAGPSTSTPVAPRTGLRSRKPAQVAQPMASTPELSRTISSESTPTLATPPSGPAMSSPRIISRPTQLVTDSRDISPGSTTTAVEVIPMDPRGKGKASALELTGVTKKGKGRAAARVIAKPAPTTVSTRPSRVKTPTAKAALGKRKADPDSELAAPAPRRKSAKRA</sequence>
<name>A0A550CYZ3_9AGAR</name>